<keyword evidence="10 19" id="KW-1133">Transmembrane helix</keyword>
<evidence type="ECO:0000256" key="5">
    <source>
        <dbReference type="ARBA" id="ARBA00022679"/>
    </source>
</evidence>
<dbReference type="Proteomes" id="UP000681720">
    <property type="component" value="Unassembled WGS sequence"/>
</dbReference>
<evidence type="ECO:0000256" key="7">
    <source>
        <dbReference type="ARBA" id="ARBA00022692"/>
    </source>
</evidence>
<evidence type="ECO:0000256" key="18">
    <source>
        <dbReference type="ARBA" id="ARBA00082604"/>
    </source>
</evidence>
<dbReference type="Gene3D" id="1.20.120.1780">
    <property type="entry name" value="UbiA prenyltransferase"/>
    <property type="match status" value="1"/>
</dbReference>
<protein>
    <recommendedName>
        <fullName evidence="14">4-hydroxybenzoate polyprenyltransferase</fullName>
        <ecNumber evidence="14">2.5.1.39</ecNumber>
    </recommendedName>
    <alternativeName>
        <fullName evidence="18">Coenzyme Q biosynthesis protein 2</fullName>
    </alternativeName>
</protein>
<dbReference type="GO" id="GO:0008299">
    <property type="term" value="P:isoprenoid biosynthetic process"/>
    <property type="evidence" value="ECO:0007669"/>
    <property type="project" value="UniProtKB-KW"/>
</dbReference>
<keyword evidence="11 19" id="KW-0472">Membrane</keyword>
<evidence type="ECO:0000256" key="9">
    <source>
        <dbReference type="ARBA" id="ARBA00022807"/>
    </source>
</evidence>
<dbReference type="SUPFAM" id="SSF54001">
    <property type="entry name" value="Cysteine proteinases"/>
    <property type="match status" value="1"/>
</dbReference>
<dbReference type="InterPro" id="IPR038765">
    <property type="entry name" value="Papain-like_cys_pep_sf"/>
</dbReference>
<evidence type="ECO:0000313" key="21">
    <source>
        <dbReference type="EMBL" id="CAF4009846.1"/>
    </source>
</evidence>
<dbReference type="EMBL" id="CAJOBJ010004742">
    <property type="protein sequence ID" value="CAF4009846.1"/>
    <property type="molecule type" value="Genomic_DNA"/>
</dbReference>
<dbReference type="InterPro" id="IPR000668">
    <property type="entry name" value="Peptidase_C1A_C"/>
</dbReference>
<evidence type="ECO:0000256" key="1">
    <source>
        <dbReference type="ARBA" id="ARBA00001946"/>
    </source>
</evidence>
<dbReference type="InterPro" id="IPR000169">
    <property type="entry name" value="Pept_cys_AS"/>
</dbReference>
<dbReference type="Pfam" id="PF00112">
    <property type="entry name" value="Peptidase_C1"/>
    <property type="match status" value="1"/>
</dbReference>
<reference evidence="21" key="1">
    <citation type="submission" date="2021-02" db="EMBL/GenBank/DDBJ databases">
        <authorList>
            <person name="Nowell W R."/>
        </authorList>
    </citation>
    <scope>NUCLEOTIDE SEQUENCE</scope>
</reference>
<keyword evidence="7 19" id="KW-0812">Transmembrane</keyword>
<dbReference type="FunFam" id="1.20.120.1780:FF:000001">
    <property type="entry name" value="4-hydroxybenzoate octaprenyltransferase"/>
    <property type="match status" value="1"/>
</dbReference>
<evidence type="ECO:0000256" key="10">
    <source>
        <dbReference type="ARBA" id="ARBA00022989"/>
    </source>
</evidence>
<comment type="subcellular location">
    <subcellularLocation>
        <location evidence="2">Membrane</location>
        <topology evidence="2">Multi-pass membrane protein</topology>
    </subcellularLocation>
</comment>
<evidence type="ECO:0000256" key="6">
    <source>
        <dbReference type="ARBA" id="ARBA00022688"/>
    </source>
</evidence>
<evidence type="ECO:0000313" key="22">
    <source>
        <dbReference type="Proteomes" id="UP000681720"/>
    </source>
</evidence>
<dbReference type="HAMAP" id="MF_01635">
    <property type="entry name" value="UbiA"/>
    <property type="match status" value="1"/>
</dbReference>
<feature type="transmembrane region" description="Helical" evidence="19">
    <location>
        <begin position="152"/>
        <end position="176"/>
    </location>
</feature>
<gene>
    <name evidence="21" type="ORF">GIL414_LOCUS12243</name>
</gene>
<keyword evidence="13" id="KW-0414">Isoprene biosynthesis</keyword>
<evidence type="ECO:0000256" key="3">
    <source>
        <dbReference type="ARBA" id="ARBA00005985"/>
    </source>
</evidence>
<keyword evidence="8" id="KW-0378">Hydrolase</keyword>
<dbReference type="Pfam" id="PF01040">
    <property type="entry name" value="UbiA"/>
    <property type="match status" value="1"/>
</dbReference>
<comment type="catalytic activity">
    <reaction evidence="17">
        <text>an all-trans-polyprenyl diphosphate + 4-hydroxybenzoate = a 4-hydroxy-3-(all-trans-polyprenyl)benzoate + diphosphate</text>
        <dbReference type="Rhea" id="RHEA:44504"/>
        <dbReference type="Rhea" id="RHEA-COMP:9514"/>
        <dbReference type="Rhea" id="RHEA-COMP:9564"/>
        <dbReference type="ChEBI" id="CHEBI:17879"/>
        <dbReference type="ChEBI" id="CHEBI:33019"/>
        <dbReference type="ChEBI" id="CHEBI:58914"/>
        <dbReference type="ChEBI" id="CHEBI:78396"/>
        <dbReference type="EC" id="2.5.1.39"/>
    </reaction>
    <physiologicalReaction direction="left-to-right" evidence="17">
        <dbReference type="Rhea" id="RHEA:44505"/>
    </physiologicalReaction>
</comment>
<evidence type="ECO:0000256" key="2">
    <source>
        <dbReference type="ARBA" id="ARBA00004141"/>
    </source>
</evidence>
<keyword evidence="9" id="KW-0788">Thiol protease</keyword>
<dbReference type="Pfam" id="PF08246">
    <property type="entry name" value="Inhibitor_I29"/>
    <property type="match status" value="1"/>
</dbReference>
<evidence type="ECO:0000256" key="19">
    <source>
        <dbReference type="SAM" id="Phobius"/>
    </source>
</evidence>
<sequence length="538" mass="61311">MFLLLRQTCPLVFRRSSIIRITTTSVYIQQQQQKNNLSSFSRPKFVWDIIPKSIQPYIRLSRIDKPIGSWLLFLPGAWSIAFAGTTLSNFALLGLFGIGTVLMRGAGCTINDLWDKEIDRRVERTKLRPIASGEVTTRQGLTWAGVQLSISFLILIQLNVPSIMLGILSLMPVVIYPLMKRFTYWPQLFLGITFNWGALMGFTAATGSIFPSIILPLYFAGIAWTLHYDTIYAHQDKTDDLLVGVKSTALRLGNDTKLWLRAFSLGMISHLVTTGLSVDQTWPYYVGLVAVSYHLHKQIETVNLNRSESCWNTFASNRITGLMILANFAIMKNTLIFQATIAVCLVVLNFATLTRNYDISDGRLEVLFKHWLDQTDRDYGSFAEYQQRMNIFKENYIQIQKLNEVYGHDMTFELNKFADLTEDEFRNTILMRPQAPPIHSAKRYMKIRTVEDLPDSFDWRDHNAVTPVKDQGSVGTCWAFSTVQNVEGQWALKSKLLTNLSVEQVVDCDGMQKPDSVQADCGVYGGWPFLSFQYLMQQ</sequence>
<dbReference type="Gene3D" id="1.10.357.140">
    <property type="entry name" value="UbiA prenyltransferase"/>
    <property type="match status" value="1"/>
</dbReference>
<dbReference type="InterPro" id="IPR039653">
    <property type="entry name" value="Prenyltransferase"/>
</dbReference>
<organism evidence="21 22">
    <name type="scientific">Rotaria magnacalcarata</name>
    <dbReference type="NCBI Taxonomy" id="392030"/>
    <lineage>
        <taxon>Eukaryota</taxon>
        <taxon>Metazoa</taxon>
        <taxon>Spiralia</taxon>
        <taxon>Gnathifera</taxon>
        <taxon>Rotifera</taxon>
        <taxon>Eurotatoria</taxon>
        <taxon>Bdelloidea</taxon>
        <taxon>Philodinida</taxon>
        <taxon>Philodinidae</taxon>
        <taxon>Rotaria</taxon>
    </lineage>
</organism>
<comment type="catalytic activity">
    <reaction evidence="15">
        <text>all-trans-decaprenyl diphosphate + 4-hydroxybenzoate = 4-hydroxy-3-(all-trans-decaprenyl)benzoate + diphosphate</text>
        <dbReference type="Rhea" id="RHEA:44564"/>
        <dbReference type="ChEBI" id="CHEBI:17879"/>
        <dbReference type="ChEBI" id="CHEBI:33019"/>
        <dbReference type="ChEBI" id="CHEBI:60721"/>
        <dbReference type="ChEBI" id="CHEBI:84503"/>
        <dbReference type="EC" id="2.5.1.39"/>
    </reaction>
    <physiologicalReaction direction="left-to-right" evidence="15">
        <dbReference type="Rhea" id="RHEA:44565"/>
    </physiologicalReaction>
</comment>
<keyword evidence="6" id="KW-0831">Ubiquinone biosynthesis</keyword>
<name>A0A8S2NP67_9BILA</name>
<dbReference type="InterPro" id="IPR044878">
    <property type="entry name" value="UbiA_sf"/>
</dbReference>
<dbReference type="FunFam" id="1.10.357.140:FF:000003">
    <property type="entry name" value="4-hydroxybenzoate polyprenyltransferase, mitochondrial"/>
    <property type="match status" value="1"/>
</dbReference>
<dbReference type="NCBIfam" id="TIGR01474">
    <property type="entry name" value="ubiA_proteo"/>
    <property type="match status" value="1"/>
</dbReference>
<dbReference type="GO" id="GO:0006508">
    <property type="term" value="P:proteolysis"/>
    <property type="evidence" value="ECO:0007669"/>
    <property type="project" value="UniProtKB-KW"/>
</dbReference>
<proteinExistence type="inferred from homology"/>
<dbReference type="GO" id="GO:0008412">
    <property type="term" value="F:4-hydroxybenzoate polyprenyltransferase activity"/>
    <property type="evidence" value="ECO:0007669"/>
    <property type="project" value="UniProtKB-EC"/>
</dbReference>
<dbReference type="PROSITE" id="PS00139">
    <property type="entry name" value="THIOL_PROTEASE_CYS"/>
    <property type="match status" value="1"/>
</dbReference>
<dbReference type="AlphaFoldDB" id="A0A8S2NP67"/>
<evidence type="ECO:0000256" key="15">
    <source>
        <dbReference type="ARBA" id="ARBA00049890"/>
    </source>
</evidence>
<dbReference type="SMART" id="SM00848">
    <property type="entry name" value="Inhibitor_I29"/>
    <property type="match status" value="1"/>
</dbReference>
<comment type="caution">
    <text evidence="21">The sequence shown here is derived from an EMBL/GenBank/DDBJ whole genome shotgun (WGS) entry which is preliminary data.</text>
</comment>
<dbReference type="CDD" id="cd13959">
    <property type="entry name" value="PT_UbiA_COQ2"/>
    <property type="match status" value="1"/>
</dbReference>
<evidence type="ECO:0000256" key="17">
    <source>
        <dbReference type="ARBA" id="ARBA00051182"/>
    </source>
</evidence>
<evidence type="ECO:0000259" key="20">
    <source>
        <dbReference type="SMART" id="SM00848"/>
    </source>
</evidence>
<keyword evidence="4" id="KW-0645">Protease</keyword>
<evidence type="ECO:0000256" key="8">
    <source>
        <dbReference type="ARBA" id="ARBA00022801"/>
    </source>
</evidence>
<dbReference type="GO" id="GO:0005743">
    <property type="term" value="C:mitochondrial inner membrane"/>
    <property type="evidence" value="ECO:0007669"/>
    <property type="project" value="TreeGrafter"/>
</dbReference>
<dbReference type="PANTHER" id="PTHR11048:SF28">
    <property type="entry name" value="4-HYDROXYBENZOATE POLYPRENYLTRANSFERASE, MITOCHONDRIAL"/>
    <property type="match status" value="1"/>
</dbReference>
<feature type="domain" description="Cathepsin propeptide inhibitor" evidence="20">
    <location>
        <begin position="368"/>
        <end position="425"/>
    </location>
</feature>
<evidence type="ECO:0000256" key="4">
    <source>
        <dbReference type="ARBA" id="ARBA00022670"/>
    </source>
</evidence>
<evidence type="ECO:0000256" key="13">
    <source>
        <dbReference type="ARBA" id="ARBA00023229"/>
    </source>
</evidence>
<feature type="non-terminal residue" evidence="21">
    <location>
        <position position="1"/>
    </location>
</feature>
<feature type="transmembrane region" description="Helical" evidence="19">
    <location>
        <begin position="67"/>
        <end position="84"/>
    </location>
</feature>
<dbReference type="Gene3D" id="3.90.70.10">
    <property type="entry name" value="Cysteine proteinases"/>
    <property type="match status" value="1"/>
</dbReference>
<dbReference type="InterPro" id="IPR030470">
    <property type="entry name" value="UbiA_prenylTrfase_CS"/>
</dbReference>
<dbReference type="GO" id="GO:0008234">
    <property type="term" value="F:cysteine-type peptidase activity"/>
    <property type="evidence" value="ECO:0007669"/>
    <property type="project" value="UniProtKB-KW"/>
</dbReference>
<evidence type="ECO:0000256" key="16">
    <source>
        <dbReference type="ARBA" id="ARBA00050454"/>
    </source>
</evidence>
<feature type="transmembrane region" description="Helical" evidence="19">
    <location>
        <begin position="335"/>
        <end position="353"/>
    </location>
</feature>
<keyword evidence="12" id="KW-0865">Zymogen</keyword>
<dbReference type="PROSITE" id="PS00943">
    <property type="entry name" value="UBIA"/>
    <property type="match status" value="1"/>
</dbReference>
<dbReference type="PANTHER" id="PTHR11048">
    <property type="entry name" value="PRENYLTRANSFERASES"/>
    <property type="match status" value="1"/>
</dbReference>
<dbReference type="EC" id="2.5.1.39" evidence="14"/>
<accession>A0A8S2NP67</accession>
<dbReference type="InterPro" id="IPR006370">
    <property type="entry name" value="HB_polyprenyltransferase-like"/>
</dbReference>
<comment type="catalytic activity">
    <reaction evidence="16">
        <text>all-trans-nonaprenyl diphosphate + 4-hydroxybenzoate = 4-hydroxy-3-(all-trans-nonaprenyl)benzoate + diphosphate</text>
        <dbReference type="Rhea" id="RHEA:17709"/>
        <dbReference type="ChEBI" id="CHEBI:17879"/>
        <dbReference type="ChEBI" id="CHEBI:33019"/>
        <dbReference type="ChEBI" id="CHEBI:58391"/>
        <dbReference type="ChEBI" id="CHEBI:84502"/>
        <dbReference type="EC" id="2.5.1.39"/>
    </reaction>
    <physiologicalReaction direction="left-to-right" evidence="16">
        <dbReference type="Rhea" id="RHEA:17710"/>
    </physiologicalReaction>
</comment>
<evidence type="ECO:0000256" key="11">
    <source>
        <dbReference type="ARBA" id="ARBA00023136"/>
    </source>
</evidence>
<comment type="cofactor">
    <cofactor evidence="1">
        <name>Mg(2+)</name>
        <dbReference type="ChEBI" id="CHEBI:18420"/>
    </cofactor>
</comment>
<evidence type="ECO:0000256" key="12">
    <source>
        <dbReference type="ARBA" id="ARBA00023145"/>
    </source>
</evidence>
<comment type="similarity">
    <text evidence="3">Belongs to the UbiA prenyltransferase family.</text>
</comment>
<evidence type="ECO:0000256" key="14">
    <source>
        <dbReference type="ARBA" id="ARBA00034524"/>
    </source>
</evidence>
<dbReference type="InterPro" id="IPR013201">
    <property type="entry name" value="Prot_inhib_I29"/>
</dbReference>
<keyword evidence="5" id="KW-0808">Transferase</keyword>
<dbReference type="InterPro" id="IPR000537">
    <property type="entry name" value="UbiA_prenyltransferase"/>
</dbReference>
<dbReference type="GO" id="GO:0006744">
    <property type="term" value="P:ubiquinone biosynthetic process"/>
    <property type="evidence" value="ECO:0007669"/>
    <property type="project" value="UniProtKB-KW"/>
</dbReference>